<dbReference type="AlphaFoldDB" id="E1SVA0"/>
<name>E1SVA0_FERBD</name>
<reference evidence="1 2" key="1">
    <citation type="journal article" date="2010" name="Stand. Genomic Sci.">
        <title>Complete genome sequence of Ferrimonas balearica type strain (PAT).</title>
        <authorList>
            <person name="Nolan M."/>
            <person name="Sikorski J."/>
            <person name="Davenport K."/>
            <person name="Lucas S."/>
            <person name="Glavina Del Rio T."/>
            <person name="Tice H."/>
            <person name="Cheng J."/>
            <person name="Goodwin L."/>
            <person name="Pitluck S."/>
            <person name="Liolios K."/>
            <person name="Ivanova N."/>
            <person name="Mavromatis K."/>
            <person name="Ovchinnikova G."/>
            <person name="Pati A."/>
            <person name="Chen A."/>
            <person name="Palaniappan K."/>
            <person name="Land M."/>
            <person name="Hauser L."/>
            <person name="Chang Y."/>
            <person name="Jeffries C."/>
            <person name="Tapia R."/>
            <person name="Brettin T."/>
            <person name="Detter J."/>
            <person name="Han C."/>
            <person name="Yasawong M."/>
            <person name="Rohde M."/>
            <person name="Tindall B."/>
            <person name="Goker M."/>
            <person name="Woyke T."/>
            <person name="Bristow J."/>
            <person name="Eisen J."/>
            <person name="Markowitz V."/>
            <person name="Hugenholtz P."/>
            <person name="Kyrpides N."/>
            <person name="Klenk H."/>
            <person name="Lapidus A."/>
        </authorList>
    </citation>
    <scope>NUCLEOTIDE SEQUENCE [LARGE SCALE GENOMIC DNA]</scope>
    <source>
        <strain evidence="2">DSM 9799 / CCM 4581 / KCTC 23876 / PAT</strain>
    </source>
</reference>
<dbReference type="KEGG" id="fbl:Fbal_0040"/>
<dbReference type="OrthoDB" id="215174at2"/>
<dbReference type="Proteomes" id="UP000006683">
    <property type="component" value="Chromosome"/>
</dbReference>
<evidence type="ECO:0000313" key="1">
    <source>
        <dbReference type="EMBL" id="ADN74254.1"/>
    </source>
</evidence>
<dbReference type="RefSeq" id="WP_013343560.1">
    <property type="nucleotide sequence ID" value="NC_014541.1"/>
</dbReference>
<protein>
    <submittedName>
        <fullName evidence="1">Uncharacterized protein</fullName>
    </submittedName>
</protein>
<dbReference type="EMBL" id="CP002209">
    <property type="protein sequence ID" value="ADN74254.1"/>
    <property type="molecule type" value="Genomic_DNA"/>
</dbReference>
<evidence type="ECO:0000313" key="2">
    <source>
        <dbReference type="Proteomes" id="UP000006683"/>
    </source>
</evidence>
<dbReference type="eggNOG" id="ENOG5032Y6Q">
    <property type="taxonomic scope" value="Bacteria"/>
</dbReference>
<keyword evidence="2" id="KW-1185">Reference proteome</keyword>
<sequence>MADKHTTNWPELAAALYDKLCERNAELTYDFANVEVQVPSHSEEDAQHARWRVNGQISIRARNQ</sequence>
<dbReference type="HOGENOM" id="CLU_179752_1_0_6"/>
<dbReference type="GeneID" id="67180288"/>
<gene>
    <name evidence="1" type="ordered locus">Fbal_0040</name>
</gene>
<dbReference type="STRING" id="550540.Fbal_0040"/>
<organism evidence="1 2">
    <name type="scientific">Ferrimonas balearica (strain DSM 9799 / CCM 4581 / KCTC 23876 / PAT)</name>
    <dbReference type="NCBI Taxonomy" id="550540"/>
    <lineage>
        <taxon>Bacteria</taxon>
        <taxon>Pseudomonadati</taxon>
        <taxon>Pseudomonadota</taxon>
        <taxon>Gammaproteobacteria</taxon>
        <taxon>Alteromonadales</taxon>
        <taxon>Ferrimonadaceae</taxon>
        <taxon>Ferrimonas</taxon>
    </lineage>
</organism>
<proteinExistence type="predicted"/>
<accession>E1SVA0</accession>